<feature type="transmembrane region" description="Helical" evidence="8">
    <location>
        <begin position="128"/>
        <end position="148"/>
    </location>
</feature>
<dbReference type="EMBL" id="JAODUP010001047">
    <property type="protein sequence ID" value="KAK2141757.1"/>
    <property type="molecule type" value="Genomic_DNA"/>
</dbReference>
<feature type="domain" description="Cytochrome b5 heme-binding" evidence="9">
    <location>
        <begin position="16"/>
        <end position="93"/>
    </location>
</feature>
<evidence type="ECO:0000256" key="8">
    <source>
        <dbReference type="SAM" id="Phobius"/>
    </source>
</evidence>
<evidence type="ECO:0000256" key="4">
    <source>
        <dbReference type="ARBA" id="ARBA00022989"/>
    </source>
</evidence>
<evidence type="ECO:0000256" key="2">
    <source>
        <dbReference type="ARBA" id="ARBA00009295"/>
    </source>
</evidence>
<feature type="transmembrane region" description="Helical" evidence="8">
    <location>
        <begin position="154"/>
        <end position="174"/>
    </location>
</feature>
<keyword evidence="5" id="KW-0560">Oxidoreductase</keyword>
<proteinExistence type="inferred from homology"/>
<keyword evidence="7 8" id="KW-0472">Membrane</keyword>
<dbReference type="InterPro" id="IPR036400">
    <property type="entry name" value="Cyt_B5-like_heme/steroid_sf"/>
</dbReference>
<evidence type="ECO:0000256" key="7">
    <source>
        <dbReference type="ARBA" id="ARBA00023136"/>
    </source>
</evidence>
<dbReference type="InterPro" id="IPR005804">
    <property type="entry name" value="FA_desaturase_dom"/>
</dbReference>
<comment type="caution">
    <text evidence="10">The sequence shown here is derived from an EMBL/GenBank/DDBJ whole genome shotgun (WGS) entry which is preliminary data.</text>
</comment>
<dbReference type="Proteomes" id="UP001208570">
    <property type="component" value="Unassembled WGS sequence"/>
</dbReference>
<evidence type="ECO:0000313" key="11">
    <source>
        <dbReference type="Proteomes" id="UP001208570"/>
    </source>
</evidence>
<dbReference type="GO" id="GO:0006629">
    <property type="term" value="P:lipid metabolic process"/>
    <property type="evidence" value="ECO:0007669"/>
    <property type="project" value="UniProtKB-KW"/>
</dbReference>
<evidence type="ECO:0000313" key="10">
    <source>
        <dbReference type="EMBL" id="KAK2141757.1"/>
    </source>
</evidence>
<reference evidence="10" key="1">
    <citation type="journal article" date="2023" name="Mol. Biol. Evol.">
        <title>Third-Generation Sequencing Reveals the Adaptive Role of the Epigenome in Three Deep-Sea Polychaetes.</title>
        <authorList>
            <person name="Perez M."/>
            <person name="Aroh O."/>
            <person name="Sun Y."/>
            <person name="Lan Y."/>
            <person name="Juniper S.K."/>
            <person name="Young C.R."/>
            <person name="Angers B."/>
            <person name="Qian P.Y."/>
        </authorList>
    </citation>
    <scope>NUCLEOTIDE SEQUENCE</scope>
    <source>
        <strain evidence="10">P08H-3</strain>
    </source>
</reference>
<accession>A0AAD9MQ21</accession>
<keyword evidence="6" id="KW-0443">Lipid metabolism</keyword>
<dbReference type="SUPFAM" id="SSF55856">
    <property type="entry name" value="Cytochrome b5-like heme/steroid binding domain"/>
    <property type="match status" value="1"/>
</dbReference>
<dbReference type="PRINTS" id="PR00363">
    <property type="entry name" value="CYTOCHROMEB5"/>
</dbReference>
<dbReference type="PROSITE" id="PS50255">
    <property type="entry name" value="CYTOCHROME_B5_2"/>
    <property type="match status" value="1"/>
</dbReference>
<dbReference type="SMART" id="SM01117">
    <property type="entry name" value="Cyt-b5"/>
    <property type="match status" value="1"/>
</dbReference>
<dbReference type="InterPro" id="IPR012171">
    <property type="entry name" value="Fatty_acid_desaturase"/>
</dbReference>
<keyword evidence="11" id="KW-1185">Reference proteome</keyword>
<sequence>MGRGGQQTQDHNGPCESKFTWDDVKKHVNRKDQWIVVDKEVYDISTWSRRHPGGSKIISHYAGQDATEAFRAFHLDLNYIKKFLQPIRLGRLEDEATVEDKDKMVMADFEELTKTAHKLGYFKPSVTFFLLNIGQLILLEVMAYLILVNFGTGWLPYWLSIFCLATVQVQAGWVQHDFGHRSVFKSRIMNKLVHYYVMNITKGASREWWNHLHNQHHAKPNVVDKDPDVRLDALFVVGEEIPKKVAKERGKTLPFNWQHRYFFINIVSQEGSGCCVESHWFVWVSQSNHIPMEITSDKARTWVPLQLYATCDIQKSWFNDWFTGHLNFQIEHHLFPKMPRHNLYKVAPLVESLCKKHDIPYCVKPIGVAFHDIVKSLKHSGEIWQHYYESYH</sequence>
<dbReference type="CDD" id="cd03506">
    <property type="entry name" value="Delta6-FADS-like"/>
    <property type="match status" value="1"/>
</dbReference>
<dbReference type="Gene3D" id="3.10.120.10">
    <property type="entry name" value="Cytochrome b5-like heme/steroid binding domain"/>
    <property type="match status" value="1"/>
</dbReference>
<organism evidence="10 11">
    <name type="scientific">Paralvinella palmiformis</name>
    <dbReference type="NCBI Taxonomy" id="53620"/>
    <lineage>
        <taxon>Eukaryota</taxon>
        <taxon>Metazoa</taxon>
        <taxon>Spiralia</taxon>
        <taxon>Lophotrochozoa</taxon>
        <taxon>Annelida</taxon>
        <taxon>Polychaeta</taxon>
        <taxon>Sedentaria</taxon>
        <taxon>Canalipalpata</taxon>
        <taxon>Terebellida</taxon>
        <taxon>Terebelliformia</taxon>
        <taxon>Alvinellidae</taxon>
        <taxon>Paralvinella</taxon>
    </lineage>
</organism>
<dbReference type="Pfam" id="PF00487">
    <property type="entry name" value="FA_desaturase"/>
    <property type="match status" value="2"/>
</dbReference>
<gene>
    <name evidence="10" type="ORF">LSH36_1047g00000</name>
</gene>
<dbReference type="PANTHER" id="PTHR19353:SF88">
    <property type="entry name" value="DELTA(5) FATTY ACID DESATURASE FAT-4"/>
    <property type="match status" value="1"/>
</dbReference>
<keyword evidence="4 8" id="KW-1133">Transmembrane helix</keyword>
<dbReference type="PANTHER" id="PTHR19353">
    <property type="entry name" value="FATTY ACID DESATURASE 2"/>
    <property type="match status" value="1"/>
</dbReference>
<comment type="similarity">
    <text evidence="2">Belongs to the fatty acid desaturase type 1 family.</text>
</comment>
<dbReference type="GO" id="GO:0016717">
    <property type="term" value="F:oxidoreductase activity, acting on paired donors, with oxidation of a pair of donors resulting in the reduction of molecular oxygen to two molecules of water"/>
    <property type="evidence" value="ECO:0007669"/>
    <property type="project" value="TreeGrafter"/>
</dbReference>
<evidence type="ECO:0000256" key="1">
    <source>
        <dbReference type="ARBA" id="ARBA00004141"/>
    </source>
</evidence>
<keyword evidence="3 8" id="KW-0812">Transmembrane</keyword>
<evidence type="ECO:0000256" key="3">
    <source>
        <dbReference type="ARBA" id="ARBA00022692"/>
    </source>
</evidence>
<evidence type="ECO:0000256" key="6">
    <source>
        <dbReference type="ARBA" id="ARBA00023098"/>
    </source>
</evidence>
<evidence type="ECO:0000259" key="9">
    <source>
        <dbReference type="PROSITE" id="PS50255"/>
    </source>
</evidence>
<dbReference type="PIRSF" id="PIRSF015921">
    <property type="entry name" value="FA_sphinglp_des"/>
    <property type="match status" value="1"/>
</dbReference>
<protein>
    <recommendedName>
        <fullName evidence="9">Cytochrome b5 heme-binding domain-containing protein</fullName>
    </recommendedName>
</protein>
<name>A0AAD9MQ21_9ANNE</name>
<dbReference type="AlphaFoldDB" id="A0AAD9MQ21"/>
<comment type="subcellular location">
    <subcellularLocation>
        <location evidence="1">Membrane</location>
        <topology evidence="1">Multi-pass membrane protein</topology>
    </subcellularLocation>
</comment>
<dbReference type="GO" id="GO:0016020">
    <property type="term" value="C:membrane"/>
    <property type="evidence" value="ECO:0007669"/>
    <property type="project" value="UniProtKB-SubCell"/>
</dbReference>
<dbReference type="Pfam" id="PF00173">
    <property type="entry name" value="Cyt-b5"/>
    <property type="match status" value="1"/>
</dbReference>
<dbReference type="InterPro" id="IPR001199">
    <property type="entry name" value="Cyt_B5-like_heme/steroid-bd"/>
</dbReference>
<evidence type="ECO:0000256" key="5">
    <source>
        <dbReference type="ARBA" id="ARBA00023002"/>
    </source>
</evidence>